<proteinExistence type="predicted"/>
<evidence type="ECO:0000313" key="2">
    <source>
        <dbReference type="EMBL" id="JAH54319.1"/>
    </source>
</evidence>
<reference evidence="2" key="1">
    <citation type="submission" date="2014-11" db="EMBL/GenBank/DDBJ databases">
        <authorList>
            <person name="Amaro Gonzalez C."/>
        </authorList>
    </citation>
    <scope>NUCLEOTIDE SEQUENCE</scope>
</reference>
<sequence>MAKGTCLLPIKDICCPLTRETNYIIVGRIKALFNRMIFICFVCIARSLLYTLKCQRSEWLFIYISKH</sequence>
<dbReference type="EMBL" id="GBXM01054258">
    <property type="protein sequence ID" value="JAH54319.1"/>
    <property type="molecule type" value="Transcribed_RNA"/>
</dbReference>
<reference evidence="2" key="2">
    <citation type="journal article" date="2015" name="Fish Shellfish Immunol.">
        <title>Early steps in the European eel (Anguilla anguilla)-Vibrio vulnificus interaction in the gills: Role of the RtxA13 toxin.</title>
        <authorList>
            <person name="Callol A."/>
            <person name="Pajuelo D."/>
            <person name="Ebbesson L."/>
            <person name="Teles M."/>
            <person name="MacKenzie S."/>
            <person name="Amaro C."/>
        </authorList>
    </citation>
    <scope>NUCLEOTIDE SEQUENCE</scope>
</reference>
<organism evidence="2">
    <name type="scientific">Anguilla anguilla</name>
    <name type="common">European freshwater eel</name>
    <name type="synonym">Muraena anguilla</name>
    <dbReference type="NCBI Taxonomy" id="7936"/>
    <lineage>
        <taxon>Eukaryota</taxon>
        <taxon>Metazoa</taxon>
        <taxon>Chordata</taxon>
        <taxon>Craniata</taxon>
        <taxon>Vertebrata</taxon>
        <taxon>Euteleostomi</taxon>
        <taxon>Actinopterygii</taxon>
        <taxon>Neopterygii</taxon>
        <taxon>Teleostei</taxon>
        <taxon>Anguilliformes</taxon>
        <taxon>Anguillidae</taxon>
        <taxon>Anguilla</taxon>
    </lineage>
</organism>
<accession>A0A0E9TKX9</accession>
<evidence type="ECO:0000256" key="1">
    <source>
        <dbReference type="SAM" id="Phobius"/>
    </source>
</evidence>
<protein>
    <submittedName>
        <fullName evidence="2">Uncharacterized protein</fullName>
    </submittedName>
</protein>
<keyword evidence="1" id="KW-0472">Membrane</keyword>
<dbReference type="AlphaFoldDB" id="A0A0E9TKX9"/>
<feature type="transmembrane region" description="Helical" evidence="1">
    <location>
        <begin position="32"/>
        <end position="52"/>
    </location>
</feature>
<name>A0A0E9TKX9_ANGAN</name>
<keyword evidence="1" id="KW-0812">Transmembrane</keyword>
<keyword evidence="1" id="KW-1133">Transmembrane helix</keyword>